<comment type="subcellular location">
    <subcellularLocation>
        <location evidence="1">Cell inner membrane</location>
        <topology evidence="1">Multi-pass membrane protein</topology>
    </subcellularLocation>
    <subcellularLocation>
        <location evidence="8">Cell membrane</location>
        <topology evidence="8">Multi-pass membrane protein</topology>
    </subcellularLocation>
</comment>
<feature type="transmembrane region" description="Helical" evidence="8">
    <location>
        <begin position="31"/>
        <end position="55"/>
    </location>
</feature>
<evidence type="ECO:0000259" key="9">
    <source>
        <dbReference type="PROSITE" id="PS50928"/>
    </source>
</evidence>
<keyword evidence="4" id="KW-1003">Cell membrane</keyword>
<evidence type="ECO:0000256" key="6">
    <source>
        <dbReference type="ARBA" id="ARBA00022989"/>
    </source>
</evidence>
<reference evidence="10 11" key="2">
    <citation type="journal article" date="2021" name="Int. J. Syst. Evol. Microbiol.">
        <title>Roseibium litorale sp. nov., isolated from a tidal flat sediment and proposal for the reclassification of Labrenzia polysiphoniae as Roseibium polysiphoniae comb. nov.</title>
        <authorList>
            <person name="Liu Y."/>
            <person name="Pei T."/>
            <person name="Du J."/>
            <person name="Chao M."/>
            <person name="Deng M.R."/>
            <person name="Zhu H."/>
        </authorList>
    </citation>
    <scope>NUCLEOTIDE SEQUENCE [LARGE SCALE GENOMIC DNA]</scope>
    <source>
        <strain evidence="10 11">4C16A</strain>
    </source>
</reference>
<dbReference type="PANTHER" id="PTHR30614:SF34">
    <property type="entry name" value="BLR6398 PROTEIN"/>
    <property type="match status" value="1"/>
</dbReference>
<dbReference type="Gene3D" id="1.10.3720.10">
    <property type="entry name" value="MetI-like"/>
    <property type="match status" value="1"/>
</dbReference>
<keyword evidence="11" id="KW-1185">Reference proteome</keyword>
<dbReference type="PANTHER" id="PTHR30614">
    <property type="entry name" value="MEMBRANE COMPONENT OF AMINO ACID ABC TRANSPORTER"/>
    <property type="match status" value="1"/>
</dbReference>
<gene>
    <name evidence="10" type="ORF">IG616_00715</name>
</gene>
<name>A0ABR9CH10_9HYPH</name>
<feature type="transmembrane region" description="Helical" evidence="8">
    <location>
        <begin position="200"/>
        <end position="220"/>
    </location>
</feature>
<dbReference type="InterPro" id="IPR010065">
    <property type="entry name" value="AA_ABC_transptr_permease_3TM"/>
</dbReference>
<feature type="domain" description="ABC transmembrane type-1" evidence="9">
    <location>
        <begin position="29"/>
        <end position="221"/>
    </location>
</feature>
<organism evidence="10 11">
    <name type="scientific">Roseibium litorale</name>
    <dbReference type="NCBI Taxonomy" id="2803841"/>
    <lineage>
        <taxon>Bacteria</taxon>
        <taxon>Pseudomonadati</taxon>
        <taxon>Pseudomonadota</taxon>
        <taxon>Alphaproteobacteria</taxon>
        <taxon>Hyphomicrobiales</taxon>
        <taxon>Stappiaceae</taxon>
        <taxon>Roseibium</taxon>
    </lineage>
</organism>
<comment type="similarity">
    <text evidence="2">Belongs to the binding-protein-dependent transport system permease family. HisMQ subfamily.</text>
</comment>
<dbReference type="NCBIfam" id="TIGR01726">
    <property type="entry name" value="HEQRo_perm_3TM"/>
    <property type="match status" value="1"/>
</dbReference>
<evidence type="ECO:0000256" key="4">
    <source>
        <dbReference type="ARBA" id="ARBA00022475"/>
    </source>
</evidence>
<feature type="transmembrane region" description="Helical" evidence="8">
    <location>
        <begin position="143"/>
        <end position="168"/>
    </location>
</feature>
<keyword evidence="7 8" id="KW-0472">Membrane</keyword>
<dbReference type="InterPro" id="IPR000515">
    <property type="entry name" value="MetI-like"/>
</dbReference>
<dbReference type="InterPro" id="IPR035906">
    <property type="entry name" value="MetI-like_sf"/>
</dbReference>
<accession>A0ABR9CH10</accession>
<keyword evidence="5 8" id="KW-0812">Transmembrane</keyword>
<evidence type="ECO:0000256" key="3">
    <source>
        <dbReference type="ARBA" id="ARBA00022448"/>
    </source>
</evidence>
<evidence type="ECO:0000256" key="1">
    <source>
        <dbReference type="ARBA" id="ARBA00004429"/>
    </source>
</evidence>
<evidence type="ECO:0000256" key="5">
    <source>
        <dbReference type="ARBA" id="ARBA00022692"/>
    </source>
</evidence>
<dbReference type="PROSITE" id="PS50928">
    <property type="entry name" value="ABC_TM1"/>
    <property type="match status" value="1"/>
</dbReference>
<evidence type="ECO:0000313" key="10">
    <source>
        <dbReference type="EMBL" id="MBD8890053.1"/>
    </source>
</evidence>
<evidence type="ECO:0000256" key="7">
    <source>
        <dbReference type="ARBA" id="ARBA00023136"/>
    </source>
</evidence>
<dbReference type="InterPro" id="IPR043429">
    <property type="entry name" value="ArtM/GltK/GlnP/TcyL/YhdX-like"/>
</dbReference>
<dbReference type="EMBL" id="JACYXI010000001">
    <property type="protein sequence ID" value="MBD8890053.1"/>
    <property type="molecule type" value="Genomic_DNA"/>
</dbReference>
<dbReference type="Pfam" id="PF00528">
    <property type="entry name" value="BPD_transp_1"/>
    <property type="match status" value="1"/>
</dbReference>
<feature type="transmembrane region" description="Helical" evidence="8">
    <location>
        <begin position="67"/>
        <end position="88"/>
    </location>
</feature>
<reference evidence="11" key="1">
    <citation type="submission" date="2020-09" db="EMBL/GenBank/DDBJ databases">
        <title>The genome sequence of strain Labrenzia suaedae 4C16A.</title>
        <authorList>
            <person name="Liu Y."/>
        </authorList>
    </citation>
    <scope>NUCLEOTIDE SEQUENCE [LARGE SCALE GENOMIC DNA]</scope>
    <source>
        <strain evidence="11">4C16A</strain>
    </source>
</reference>
<evidence type="ECO:0000256" key="8">
    <source>
        <dbReference type="RuleBase" id="RU363032"/>
    </source>
</evidence>
<evidence type="ECO:0000256" key="2">
    <source>
        <dbReference type="ARBA" id="ARBA00010072"/>
    </source>
</evidence>
<dbReference type="SUPFAM" id="SSF161098">
    <property type="entry name" value="MetI-like"/>
    <property type="match status" value="1"/>
</dbReference>
<evidence type="ECO:0000313" key="11">
    <source>
        <dbReference type="Proteomes" id="UP000632063"/>
    </source>
</evidence>
<dbReference type="Proteomes" id="UP000632063">
    <property type="component" value="Unassembled WGS sequence"/>
</dbReference>
<feature type="transmembrane region" description="Helical" evidence="8">
    <location>
        <begin position="100"/>
        <end position="122"/>
    </location>
</feature>
<proteinExistence type="inferred from homology"/>
<keyword evidence="3 8" id="KW-0813">Transport</keyword>
<sequence length="241" mass="25769">MEGGPVKELFISVLGKPAGIVLFQLLDATQFTIYLSLIAFGGGGLIGLLITALRVTPLKPLQRIGTAYVWLFQSVPLLMLLFLLGLGIPRLSGVSVDPWTAAALALTLYTSAYLVEVWYGAIKAIPAGQMEGGKALGMTLPQILLLIILPQAARLAIAPTIGFLVQIIKGTSLAYIIGFQDLMTTGKRWANAPVPGTQPFIIYPLMAMIYFALCFPLSILSRRLEKRLGSPGAKARVTASA</sequence>
<keyword evidence="6 8" id="KW-1133">Transmembrane helix</keyword>
<protein>
    <submittedName>
        <fullName evidence="10">Amino acid ABC transporter permease</fullName>
    </submittedName>
</protein>
<comment type="caution">
    <text evidence="10">The sequence shown here is derived from an EMBL/GenBank/DDBJ whole genome shotgun (WGS) entry which is preliminary data.</text>
</comment>
<dbReference type="CDD" id="cd06261">
    <property type="entry name" value="TM_PBP2"/>
    <property type="match status" value="1"/>
</dbReference>